<reference evidence="2" key="2">
    <citation type="submission" date="2015-06" db="UniProtKB">
        <authorList>
            <consortium name="EnsemblPlants"/>
        </authorList>
    </citation>
    <scope>IDENTIFICATION</scope>
    <source>
        <strain evidence="2">DM1-3 516 R44</strain>
    </source>
</reference>
<dbReference type="HOGENOM" id="CLU_2642883_0_0_1"/>
<dbReference type="AlphaFoldDB" id="M1AQS4"/>
<organism evidence="2 3">
    <name type="scientific">Solanum tuberosum</name>
    <name type="common">Potato</name>
    <dbReference type="NCBI Taxonomy" id="4113"/>
    <lineage>
        <taxon>Eukaryota</taxon>
        <taxon>Viridiplantae</taxon>
        <taxon>Streptophyta</taxon>
        <taxon>Embryophyta</taxon>
        <taxon>Tracheophyta</taxon>
        <taxon>Spermatophyta</taxon>
        <taxon>Magnoliopsida</taxon>
        <taxon>eudicotyledons</taxon>
        <taxon>Gunneridae</taxon>
        <taxon>Pentapetalae</taxon>
        <taxon>asterids</taxon>
        <taxon>lamiids</taxon>
        <taxon>Solanales</taxon>
        <taxon>Solanaceae</taxon>
        <taxon>Solanoideae</taxon>
        <taxon>Solaneae</taxon>
        <taxon>Solanum</taxon>
    </lineage>
</organism>
<keyword evidence="1" id="KW-1133">Transmembrane helix</keyword>
<keyword evidence="3" id="KW-1185">Reference proteome</keyword>
<sequence>MAISCGILAKFTAMSFGKPENYLQFLRAAAWRPVWMQVDDVSLEQDEEFSGSFYLCFRMVGAVSFINYIQLVALVLF</sequence>
<keyword evidence="1" id="KW-0812">Transmembrane</keyword>
<proteinExistence type="predicted"/>
<dbReference type="PaxDb" id="4113-PGSC0003DMT400028166"/>
<keyword evidence="1" id="KW-0472">Membrane</keyword>
<feature type="transmembrane region" description="Helical" evidence="1">
    <location>
        <begin position="52"/>
        <end position="76"/>
    </location>
</feature>
<evidence type="ECO:0000313" key="3">
    <source>
        <dbReference type="Proteomes" id="UP000011115"/>
    </source>
</evidence>
<dbReference type="Proteomes" id="UP000011115">
    <property type="component" value="Unassembled WGS sequence"/>
</dbReference>
<evidence type="ECO:0000313" key="2">
    <source>
        <dbReference type="EnsemblPlants" id="PGSC0003DMT400028166"/>
    </source>
</evidence>
<evidence type="ECO:0000256" key="1">
    <source>
        <dbReference type="SAM" id="Phobius"/>
    </source>
</evidence>
<dbReference type="InParanoid" id="M1AQS4"/>
<dbReference type="EnsemblPlants" id="PGSC0003DMT400028166">
    <property type="protein sequence ID" value="PGSC0003DMT400028166"/>
    <property type="gene ID" value="PGSC0003DMG400010864"/>
</dbReference>
<name>M1AQS4_SOLTU</name>
<dbReference type="Gramene" id="PGSC0003DMT400028166">
    <property type="protein sequence ID" value="PGSC0003DMT400028166"/>
    <property type="gene ID" value="PGSC0003DMG400010864"/>
</dbReference>
<accession>M1AQS4</accession>
<reference evidence="3" key="1">
    <citation type="journal article" date="2011" name="Nature">
        <title>Genome sequence and analysis of the tuber crop potato.</title>
        <authorList>
            <consortium name="The Potato Genome Sequencing Consortium"/>
        </authorList>
    </citation>
    <scope>NUCLEOTIDE SEQUENCE [LARGE SCALE GENOMIC DNA]</scope>
    <source>
        <strain evidence="3">cv. DM1-3 516 R44</strain>
    </source>
</reference>
<protein>
    <submittedName>
        <fullName evidence="2">Uncharacterized protein</fullName>
    </submittedName>
</protein>